<dbReference type="AlphaFoldDB" id="A0A2P8HYW3"/>
<feature type="region of interest" description="Disordered" evidence="1">
    <location>
        <begin position="58"/>
        <end position="80"/>
    </location>
</feature>
<comment type="caution">
    <text evidence="3">The sequence shown here is derived from an EMBL/GenBank/DDBJ whole genome shotgun (WGS) entry which is preliminary data.</text>
</comment>
<feature type="domain" description="Helix-turn-helix" evidence="2">
    <location>
        <begin position="14"/>
        <end position="54"/>
    </location>
</feature>
<sequence length="80" mass="8958">MSRPGPDTSRLLHTPAEAAALLAVRESWLRRKAGRREIPCTFIGKHLRFSPDDLTSIAHAGARPARSTRPPVRRSKSFRD</sequence>
<reference evidence="3 4" key="1">
    <citation type="submission" date="2018-03" db="EMBL/GenBank/DDBJ databases">
        <title>Genomic Encyclopedia of Type Strains, Phase III (KMG-III): the genomes of soil and plant-associated and newly described type strains.</title>
        <authorList>
            <person name="Whitman W."/>
        </authorList>
    </citation>
    <scope>NUCLEOTIDE SEQUENCE [LARGE SCALE GENOMIC DNA]</scope>
    <source>
        <strain evidence="3 4">CGMCC 4.7097</strain>
    </source>
</reference>
<feature type="compositionally biased region" description="Basic residues" evidence="1">
    <location>
        <begin position="71"/>
        <end position="80"/>
    </location>
</feature>
<name>A0A2P8HYW3_SACCR</name>
<dbReference type="InterPro" id="IPR041657">
    <property type="entry name" value="HTH_17"/>
</dbReference>
<organism evidence="3 4">
    <name type="scientific">Saccharothrix carnea</name>
    <dbReference type="NCBI Taxonomy" id="1280637"/>
    <lineage>
        <taxon>Bacteria</taxon>
        <taxon>Bacillati</taxon>
        <taxon>Actinomycetota</taxon>
        <taxon>Actinomycetes</taxon>
        <taxon>Pseudonocardiales</taxon>
        <taxon>Pseudonocardiaceae</taxon>
        <taxon>Saccharothrix</taxon>
    </lineage>
</organism>
<evidence type="ECO:0000259" key="2">
    <source>
        <dbReference type="Pfam" id="PF12728"/>
    </source>
</evidence>
<accession>A0A2P8HYW3</accession>
<gene>
    <name evidence="3" type="ORF">B0I31_12147</name>
</gene>
<dbReference type="EMBL" id="PYAX01000021">
    <property type="protein sequence ID" value="PSL51418.1"/>
    <property type="molecule type" value="Genomic_DNA"/>
</dbReference>
<proteinExistence type="predicted"/>
<keyword evidence="4" id="KW-1185">Reference proteome</keyword>
<evidence type="ECO:0000313" key="4">
    <source>
        <dbReference type="Proteomes" id="UP000241118"/>
    </source>
</evidence>
<protein>
    <submittedName>
        <fullName evidence="3">Excisionase family DNA binding protein</fullName>
    </submittedName>
</protein>
<evidence type="ECO:0000313" key="3">
    <source>
        <dbReference type="EMBL" id="PSL51418.1"/>
    </source>
</evidence>
<dbReference type="Proteomes" id="UP000241118">
    <property type="component" value="Unassembled WGS sequence"/>
</dbReference>
<evidence type="ECO:0000256" key="1">
    <source>
        <dbReference type="SAM" id="MobiDB-lite"/>
    </source>
</evidence>
<dbReference type="Pfam" id="PF12728">
    <property type="entry name" value="HTH_17"/>
    <property type="match status" value="1"/>
</dbReference>
<dbReference type="RefSeq" id="WP_245950700.1">
    <property type="nucleotide sequence ID" value="NZ_PYAX01000021.1"/>
</dbReference>